<evidence type="ECO:0000313" key="9">
    <source>
        <dbReference type="EMBL" id="KKR99201.1"/>
    </source>
</evidence>
<evidence type="ECO:0000256" key="7">
    <source>
        <dbReference type="RuleBase" id="RU000643"/>
    </source>
</evidence>
<reference evidence="9 10" key="1">
    <citation type="journal article" date="2015" name="Nature">
        <title>rRNA introns, odd ribosomes, and small enigmatic genomes across a large radiation of phyla.</title>
        <authorList>
            <person name="Brown C.T."/>
            <person name="Hug L.A."/>
            <person name="Thomas B.C."/>
            <person name="Sharon I."/>
            <person name="Castelle C.J."/>
            <person name="Singh A."/>
            <person name="Wilkins M.J."/>
            <person name="Williams K.H."/>
            <person name="Banfield J.F."/>
        </authorList>
    </citation>
    <scope>NUCLEOTIDE SEQUENCE [LARGE SCALE GENOMIC DNA]</scope>
</reference>
<evidence type="ECO:0000256" key="3">
    <source>
        <dbReference type="ARBA" id="ARBA00022768"/>
    </source>
</evidence>
<dbReference type="InterPro" id="IPR001816">
    <property type="entry name" value="Transl_elong_EFTs/EF1B"/>
</dbReference>
<dbReference type="EMBL" id="LCAW01000009">
    <property type="protein sequence ID" value="KKR99201.1"/>
    <property type="molecule type" value="Genomic_DNA"/>
</dbReference>
<dbReference type="Gene3D" id="1.10.286.20">
    <property type="match status" value="1"/>
</dbReference>
<dbReference type="SUPFAM" id="SSF54713">
    <property type="entry name" value="Elongation factor Ts (EF-Ts), dimerisation domain"/>
    <property type="match status" value="1"/>
</dbReference>
<evidence type="ECO:0000256" key="1">
    <source>
        <dbReference type="ARBA" id="ARBA00005532"/>
    </source>
</evidence>
<dbReference type="Gene3D" id="3.30.479.20">
    <property type="entry name" value="Elongation factor Ts, dimerisation domain"/>
    <property type="match status" value="1"/>
</dbReference>
<dbReference type="FunFam" id="1.10.8.10:FF:000001">
    <property type="entry name" value="Elongation factor Ts"/>
    <property type="match status" value="1"/>
</dbReference>
<dbReference type="InterPro" id="IPR036402">
    <property type="entry name" value="EF-Ts_dimer_sf"/>
</dbReference>
<keyword evidence="5" id="KW-0963">Cytoplasm</keyword>
<dbReference type="PANTHER" id="PTHR11741:SF0">
    <property type="entry name" value="ELONGATION FACTOR TS, MITOCHONDRIAL"/>
    <property type="match status" value="1"/>
</dbReference>
<keyword evidence="3 5" id="KW-0251">Elongation factor</keyword>
<comment type="similarity">
    <text evidence="1 5 6">Belongs to the EF-Ts family.</text>
</comment>
<feature type="region of interest" description="Involved in Mg(2+) ion dislocation from EF-Tu" evidence="5">
    <location>
        <begin position="81"/>
        <end position="84"/>
    </location>
</feature>
<dbReference type="Proteomes" id="UP000033930">
    <property type="component" value="Unassembled WGS sequence"/>
</dbReference>
<evidence type="ECO:0000256" key="6">
    <source>
        <dbReference type="RuleBase" id="RU000642"/>
    </source>
</evidence>
<dbReference type="Gene3D" id="1.10.8.10">
    <property type="entry name" value="DNA helicase RuvA subunit, C-terminal domain"/>
    <property type="match status" value="1"/>
</dbReference>
<gene>
    <name evidence="5" type="primary">tsf</name>
    <name evidence="9" type="ORF">UU50_C0009G0018</name>
</gene>
<protein>
    <recommendedName>
        <fullName evidence="2 5">Elongation factor Ts</fullName>
        <shortName evidence="5">EF-Ts</shortName>
    </recommendedName>
</protein>
<comment type="caution">
    <text evidence="9">The sequence shown here is derived from an EMBL/GenBank/DDBJ whole genome shotgun (WGS) entry which is preliminary data.</text>
</comment>
<dbReference type="HAMAP" id="MF_00050">
    <property type="entry name" value="EF_Ts"/>
    <property type="match status" value="1"/>
</dbReference>
<evidence type="ECO:0000256" key="4">
    <source>
        <dbReference type="ARBA" id="ARBA00022917"/>
    </source>
</evidence>
<evidence type="ECO:0000256" key="2">
    <source>
        <dbReference type="ARBA" id="ARBA00016956"/>
    </source>
</evidence>
<name>A0A0G0VHU4_9BACT</name>
<evidence type="ECO:0000313" key="10">
    <source>
        <dbReference type="Proteomes" id="UP000033930"/>
    </source>
</evidence>
<sequence length="195" mass="21836">MSITAQDVQKLRAACSVGMMEAKKALTEADGNFDKAIELLRKQGAAKAAKKADRETSQGRIHSYIHGEGKIGVLVEVSCETDFVARNEGFVSFCNDIAMHIAAMSPLYLVPEEIAAEIIAKETEIVKEQNAGKPEEVMNKIIEGKLQKYYEEMCLMNQRFIKDEDMTIKDLLESKILSIGENMKVRRFARFELGI</sequence>
<dbReference type="InterPro" id="IPR014039">
    <property type="entry name" value="Transl_elong_EFTs/EF1B_dimer"/>
</dbReference>
<dbReference type="AlphaFoldDB" id="A0A0G0VHU4"/>
<dbReference type="Pfam" id="PF00889">
    <property type="entry name" value="EF_TS"/>
    <property type="match status" value="1"/>
</dbReference>
<evidence type="ECO:0000256" key="5">
    <source>
        <dbReference type="HAMAP-Rule" id="MF_00050"/>
    </source>
</evidence>
<comment type="subcellular location">
    <subcellularLocation>
        <location evidence="5 7">Cytoplasm</location>
    </subcellularLocation>
</comment>
<dbReference type="GO" id="GO:0005737">
    <property type="term" value="C:cytoplasm"/>
    <property type="evidence" value="ECO:0007669"/>
    <property type="project" value="UniProtKB-SubCell"/>
</dbReference>
<dbReference type="NCBIfam" id="TIGR00116">
    <property type="entry name" value="tsf"/>
    <property type="match status" value="1"/>
</dbReference>
<comment type="function">
    <text evidence="5 6">Associates with the EF-Tu.GDP complex and induces the exchange of GDP to GTP. It remains bound to the aminoacyl-tRNA.EF-Tu.GTP complex up to the GTP hydrolysis stage on the ribosome.</text>
</comment>
<accession>A0A0G0VHU4</accession>
<dbReference type="CDD" id="cd14275">
    <property type="entry name" value="UBA_EF-Ts"/>
    <property type="match status" value="1"/>
</dbReference>
<dbReference type="PROSITE" id="PS01127">
    <property type="entry name" value="EF_TS_2"/>
    <property type="match status" value="1"/>
</dbReference>
<feature type="domain" description="Translation elongation factor EFTs/EF1B dimerisation" evidence="8">
    <location>
        <begin position="54"/>
        <end position="194"/>
    </location>
</feature>
<keyword evidence="4 5" id="KW-0648">Protein biosynthesis</keyword>
<organism evidence="9 10">
    <name type="scientific">Candidatus Uhrbacteria bacterium GW2011_GWC1_41_20</name>
    <dbReference type="NCBI Taxonomy" id="1618983"/>
    <lineage>
        <taxon>Bacteria</taxon>
        <taxon>Candidatus Uhriibacteriota</taxon>
    </lineage>
</organism>
<proteinExistence type="inferred from homology"/>
<dbReference type="SUPFAM" id="SSF46934">
    <property type="entry name" value="UBA-like"/>
    <property type="match status" value="1"/>
</dbReference>
<dbReference type="PATRIC" id="fig|1618983.3.peg.451"/>
<dbReference type="GO" id="GO:0003746">
    <property type="term" value="F:translation elongation factor activity"/>
    <property type="evidence" value="ECO:0007669"/>
    <property type="project" value="UniProtKB-UniRule"/>
</dbReference>
<dbReference type="InterPro" id="IPR009060">
    <property type="entry name" value="UBA-like_sf"/>
</dbReference>
<evidence type="ECO:0000259" key="8">
    <source>
        <dbReference type="Pfam" id="PF00889"/>
    </source>
</evidence>
<dbReference type="InterPro" id="IPR018101">
    <property type="entry name" value="Transl_elong_Ts_CS"/>
</dbReference>
<dbReference type="PANTHER" id="PTHR11741">
    <property type="entry name" value="ELONGATION FACTOR TS"/>
    <property type="match status" value="1"/>
</dbReference>